<feature type="domain" description="Reverse transcriptase zinc-binding" evidence="1">
    <location>
        <begin position="36"/>
        <end position="99"/>
    </location>
</feature>
<comment type="caution">
    <text evidence="2">The sequence shown here is derived from an EMBL/GenBank/DDBJ whole genome shotgun (WGS) entry which is preliminary data.</text>
</comment>
<dbReference type="Proteomes" id="UP000245207">
    <property type="component" value="Unassembled WGS sequence"/>
</dbReference>
<evidence type="ECO:0000259" key="1">
    <source>
        <dbReference type="Pfam" id="PF13966"/>
    </source>
</evidence>
<dbReference type="AlphaFoldDB" id="A0A2U1PS85"/>
<dbReference type="OrthoDB" id="690282at2759"/>
<name>A0A2U1PS85_ARTAN</name>
<dbReference type="InterPro" id="IPR026960">
    <property type="entry name" value="RVT-Znf"/>
</dbReference>
<evidence type="ECO:0000313" key="3">
    <source>
        <dbReference type="Proteomes" id="UP000245207"/>
    </source>
</evidence>
<sequence length="136" mass="15581">MSASFRRVPRGGLEEDQLHLLVEKVTPVILSIGAPTRWVNVVPVKINILAWRVSLDRLPTRFNLSLRGIDVSSILCPICSSVGETSSHLLFSCNVARQLLLKVARWWDLDIQDIHSYVDWLSWFNDLRLCKRLKCV</sequence>
<evidence type="ECO:0000313" key="2">
    <source>
        <dbReference type="EMBL" id="PWA88611.1"/>
    </source>
</evidence>
<gene>
    <name evidence="2" type="ORF">CTI12_AA118930</name>
</gene>
<accession>A0A2U1PS85</accession>
<reference evidence="2 3" key="1">
    <citation type="journal article" date="2018" name="Mol. Plant">
        <title>The genome of Artemisia annua provides insight into the evolution of Asteraceae family and artemisinin biosynthesis.</title>
        <authorList>
            <person name="Shen Q."/>
            <person name="Zhang L."/>
            <person name="Liao Z."/>
            <person name="Wang S."/>
            <person name="Yan T."/>
            <person name="Shi P."/>
            <person name="Liu M."/>
            <person name="Fu X."/>
            <person name="Pan Q."/>
            <person name="Wang Y."/>
            <person name="Lv Z."/>
            <person name="Lu X."/>
            <person name="Zhang F."/>
            <person name="Jiang W."/>
            <person name="Ma Y."/>
            <person name="Chen M."/>
            <person name="Hao X."/>
            <person name="Li L."/>
            <person name="Tang Y."/>
            <person name="Lv G."/>
            <person name="Zhou Y."/>
            <person name="Sun X."/>
            <person name="Brodelius P.E."/>
            <person name="Rose J.K.C."/>
            <person name="Tang K."/>
        </authorList>
    </citation>
    <scope>NUCLEOTIDE SEQUENCE [LARGE SCALE GENOMIC DNA]</scope>
    <source>
        <strain evidence="3">cv. Huhao1</strain>
        <tissue evidence="2">Leaf</tissue>
    </source>
</reference>
<dbReference type="EMBL" id="PKPP01000796">
    <property type="protein sequence ID" value="PWA88611.1"/>
    <property type="molecule type" value="Genomic_DNA"/>
</dbReference>
<dbReference type="Pfam" id="PF13966">
    <property type="entry name" value="zf-RVT"/>
    <property type="match status" value="1"/>
</dbReference>
<keyword evidence="3" id="KW-1185">Reference proteome</keyword>
<organism evidence="2 3">
    <name type="scientific">Artemisia annua</name>
    <name type="common">Sweet wormwood</name>
    <dbReference type="NCBI Taxonomy" id="35608"/>
    <lineage>
        <taxon>Eukaryota</taxon>
        <taxon>Viridiplantae</taxon>
        <taxon>Streptophyta</taxon>
        <taxon>Embryophyta</taxon>
        <taxon>Tracheophyta</taxon>
        <taxon>Spermatophyta</taxon>
        <taxon>Magnoliopsida</taxon>
        <taxon>eudicotyledons</taxon>
        <taxon>Gunneridae</taxon>
        <taxon>Pentapetalae</taxon>
        <taxon>asterids</taxon>
        <taxon>campanulids</taxon>
        <taxon>Asterales</taxon>
        <taxon>Asteraceae</taxon>
        <taxon>Asteroideae</taxon>
        <taxon>Anthemideae</taxon>
        <taxon>Artemisiinae</taxon>
        <taxon>Artemisia</taxon>
    </lineage>
</organism>
<protein>
    <recommendedName>
        <fullName evidence="1">Reverse transcriptase zinc-binding domain-containing protein</fullName>
    </recommendedName>
</protein>
<proteinExistence type="predicted"/>